<dbReference type="RefSeq" id="WP_148567799.1">
    <property type="nucleotide sequence ID" value="NZ_RXYA01000012.1"/>
</dbReference>
<evidence type="ECO:0000259" key="2">
    <source>
        <dbReference type="Pfam" id="PF17853"/>
    </source>
</evidence>
<dbReference type="InterPro" id="IPR041522">
    <property type="entry name" value="CdaR_GGDEF"/>
</dbReference>
<reference evidence="3" key="1">
    <citation type="submission" date="2019-10" db="EMBL/GenBank/DDBJ databases">
        <authorList>
            <person name="Ross D.E."/>
            <person name="Gulliver D."/>
        </authorList>
    </citation>
    <scope>NUCLEOTIDE SEQUENCE</scope>
    <source>
        <strain evidence="3">DER-2019</strain>
    </source>
</reference>
<evidence type="ECO:0000313" key="4">
    <source>
        <dbReference type="Proteomes" id="UP000616595"/>
    </source>
</evidence>
<organism evidence="3 4">
    <name type="scientific">Acetobacterium paludosum</name>
    <dbReference type="NCBI Taxonomy" id="52693"/>
    <lineage>
        <taxon>Bacteria</taxon>
        <taxon>Bacillati</taxon>
        <taxon>Bacillota</taxon>
        <taxon>Clostridia</taxon>
        <taxon>Eubacteriales</taxon>
        <taxon>Eubacteriaceae</taxon>
        <taxon>Acetobacterium</taxon>
    </lineage>
</organism>
<accession>A0A923I1I8</accession>
<dbReference type="OrthoDB" id="212459at2"/>
<dbReference type="EMBL" id="WJBD01000008">
    <property type="protein sequence ID" value="MBC3888343.1"/>
    <property type="molecule type" value="Genomic_DNA"/>
</dbReference>
<dbReference type="PANTHER" id="PTHR33744">
    <property type="entry name" value="CARBOHYDRATE DIACID REGULATOR"/>
    <property type="match status" value="1"/>
</dbReference>
<sequence length="400" mass="46422">MLDKKIAQKIADEVMTSLGYNINVMNENAIIIGSGSSKRLGTFHEIAMFVIQNCLTYEVTEEESKKLQGVKPGINMPIVDKTGNIIGVVGITGDPDEVRNIGKLVKMTAELIIEQQETMNRFYSHRNDKEIFLNTLISDQMTISQKEIVDWGKRIGYNMENRRVAIILNFGSNHQTLEKGFLERILNQIKMSDKHLKDDISSVMSGGFILIFKTIKETVPWAIEQSINTYLEEIIRGYAKDLQCFIGGYYPEIKGYLKSYRDAYGLYRSNVYKKDQFVYFAHHHYFWRLYSQLDPEILTLTIKPYLQKIQSRFGKGTEDAMITMRKIFDYHFQFEKVASDLFIHKNTVIFRKKKMEECLGFSLKCSGNNNLLFMIILTHYEELNKTVDQREDRKDGSSVF</sequence>
<dbReference type="Pfam" id="PF17853">
    <property type="entry name" value="GGDEF_2"/>
    <property type="match status" value="1"/>
</dbReference>
<evidence type="ECO:0000313" key="3">
    <source>
        <dbReference type="EMBL" id="MBC3888343.1"/>
    </source>
</evidence>
<dbReference type="InterPro" id="IPR042070">
    <property type="entry name" value="PucR_C-HTH_sf"/>
</dbReference>
<proteinExistence type="predicted"/>
<reference evidence="3" key="2">
    <citation type="submission" date="2020-10" db="EMBL/GenBank/DDBJ databases">
        <title>Comparative genomics of the Acetobacterium genus.</title>
        <authorList>
            <person name="Marshall C."/>
            <person name="May H."/>
            <person name="Norman S."/>
        </authorList>
    </citation>
    <scope>NUCLEOTIDE SEQUENCE</scope>
    <source>
        <strain evidence="3">DER-2019</strain>
    </source>
</reference>
<gene>
    <name evidence="3" type="ORF">GH810_08475</name>
</gene>
<dbReference type="Pfam" id="PF05651">
    <property type="entry name" value="Diacid_rec"/>
    <property type="match status" value="1"/>
</dbReference>
<dbReference type="Gene3D" id="1.10.10.2840">
    <property type="entry name" value="PucR C-terminal helix-turn-helix domain"/>
    <property type="match status" value="1"/>
</dbReference>
<dbReference type="InterPro" id="IPR008599">
    <property type="entry name" value="Diacid_rec"/>
</dbReference>
<protein>
    <submittedName>
        <fullName evidence="3">Sugar diacid utilization regulator</fullName>
    </submittedName>
</protein>
<evidence type="ECO:0000259" key="1">
    <source>
        <dbReference type="Pfam" id="PF05651"/>
    </source>
</evidence>
<dbReference type="InterPro" id="IPR051448">
    <property type="entry name" value="CdaR-like_regulators"/>
</dbReference>
<feature type="domain" description="Putative sugar diacid recognition" evidence="1">
    <location>
        <begin position="2"/>
        <end position="135"/>
    </location>
</feature>
<dbReference type="PANTHER" id="PTHR33744:SF15">
    <property type="entry name" value="CARBOHYDRATE DIACID REGULATOR"/>
    <property type="match status" value="1"/>
</dbReference>
<keyword evidence="4" id="KW-1185">Reference proteome</keyword>
<comment type="caution">
    <text evidence="3">The sequence shown here is derived from an EMBL/GenBank/DDBJ whole genome shotgun (WGS) entry which is preliminary data.</text>
</comment>
<feature type="domain" description="CdaR GGDEF-like" evidence="2">
    <location>
        <begin position="145"/>
        <end position="263"/>
    </location>
</feature>
<dbReference type="Proteomes" id="UP000616595">
    <property type="component" value="Unassembled WGS sequence"/>
</dbReference>
<dbReference type="AlphaFoldDB" id="A0A923I1I8"/>
<name>A0A923I1I8_9FIRM</name>